<dbReference type="AlphaFoldDB" id="A0A806FH36"/>
<name>A0A806FH36_BIFAN</name>
<organism evidence="1 2">
    <name type="scientific">Bifidobacterium animalis subsp. lactis CNCM I-2494</name>
    <dbReference type="NCBI Taxonomy" id="1042403"/>
    <lineage>
        <taxon>Bacteria</taxon>
        <taxon>Bacillati</taxon>
        <taxon>Actinomycetota</taxon>
        <taxon>Actinomycetes</taxon>
        <taxon>Bifidobacteriales</taxon>
        <taxon>Bifidobacteriaceae</taxon>
        <taxon>Bifidobacterium</taxon>
    </lineage>
</organism>
<dbReference type="Proteomes" id="UP000008394">
    <property type="component" value="Chromosome"/>
</dbReference>
<reference evidence="1 2" key="1">
    <citation type="journal article" date="2011" name="J. Bacteriol.">
        <title>Genome Sequence of the Probiotic Strain Bifidobacterium animalis subsp. lactis CNCM I-2494.</title>
        <authorList>
            <person name="Chervaux C."/>
            <person name="Grimaldi C."/>
            <person name="Bolotin A."/>
            <person name="Quinquis B."/>
            <person name="Legrain-Raspaud S."/>
            <person name="van Hylckama Vlieg J.E."/>
            <person name="Denariaz G."/>
            <person name="Smokvina T."/>
        </authorList>
    </citation>
    <scope>NUCLEOTIDE SEQUENCE [LARGE SCALE GENOMIC DNA]</scope>
    <source>
        <strain evidence="1 2">CNCM I-2494</strain>
    </source>
</reference>
<proteinExistence type="predicted"/>
<gene>
    <name evidence="1" type="ORF">BALAC2494_02050</name>
</gene>
<evidence type="ECO:0000313" key="1">
    <source>
        <dbReference type="EMBL" id="AEK30657.1"/>
    </source>
</evidence>
<sequence>MSLIIQKGPIGFDGDLFALEKHAENAGSTRDVLCNKNKC</sequence>
<accession>A0A806FH36</accession>
<evidence type="ECO:0000313" key="2">
    <source>
        <dbReference type="Proteomes" id="UP000008394"/>
    </source>
</evidence>
<protein>
    <submittedName>
        <fullName evidence="1">Uncharacterized protein</fullName>
    </submittedName>
</protein>
<dbReference type="EMBL" id="CP002915">
    <property type="protein sequence ID" value="AEK30657.1"/>
    <property type="molecule type" value="Genomic_DNA"/>
</dbReference>
<dbReference type="KEGG" id="bnm:BALAC2494_02050"/>